<dbReference type="InterPro" id="IPR011009">
    <property type="entry name" value="Kinase-like_dom_sf"/>
</dbReference>
<proteinExistence type="predicted"/>
<dbReference type="PROSITE" id="PS50011">
    <property type="entry name" value="PROTEIN_KINASE_DOM"/>
    <property type="match status" value="1"/>
</dbReference>
<evidence type="ECO:0000256" key="1">
    <source>
        <dbReference type="SAM" id="MobiDB-lite"/>
    </source>
</evidence>
<keyword evidence="4" id="KW-1185">Reference proteome</keyword>
<protein>
    <submittedName>
        <fullName evidence="3">Kinase-like protein</fullName>
    </submittedName>
</protein>
<dbReference type="PROSITE" id="PS00108">
    <property type="entry name" value="PROTEIN_KINASE_ST"/>
    <property type="match status" value="1"/>
</dbReference>
<accession>I0YXM8</accession>
<evidence type="ECO:0000313" key="3">
    <source>
        <dbReference type="EMBL" id="EIE23147.1"/>
    </source>
</evidence>
<dbReference type="GO" id="GO:0007165">
    <property type="term" value="P:signal transduction"/>
    <property type="evidence" value="ECO:0007669"/>
    <property type="project" value="TreeGrafter"/>
</dbReference>
<dbReference type="CDD" id="cd13999">
    <property type="entry name" value="STKc_MAP3K-like"/>
    <property type="match status" value="1"/>
</dbReference>
<dbReference type="InterPro" id="IPR001245">
    <property type="entry name" value="Ser-Thr/Tyr_kinase_cat_dom"/>
</dbReference>
<name>I0YXM8_COCSC</name>
<dbReference type="AlphaFoldDB" id="I0YXM8"/>
<feature type="domain" description="Protein kinase" evidence="2">
    <location>
        <begin position="1"/>
        <end position="288"/>
    </location>
</feature>
<evidence type="ECO:0000259" key="2">
    <source>
        <dbReference type="PROSITE" id="PS50011"/>
    </source>
</evidence>
<dbReference type="GO" id="GO:0004672">
    <property type="term" value="F:protein kinase activity"/>
    <property type="evidence" value="ECO:0007669"/>
    <property type="project" value="InterPro"/>
</dbReference>
<gene>
    <name evidence="3" type="ORF">COCSUDRAFT_15794</name>
</gene>
<reference evidence="3 4" key="1">
    <citation type="journal article" date="2012" name="Genome Biol.">
        <title>The genome of the polar eukaryotic microalga coccomyxa subellipsoidea reveals traits of cold adaptation.</title>
        <authorList>
            <person name="Blanc G."/>
            <person name="Agarkova I."/>
            <person name="Grimwood J."/>
            <person name="Kuo A."/>
            <person name="Brueggeman A."/>
            <person name="Dunigan D."/>
            <person name="Gurnon J."/>
            <person name="Ladunga I."/>
            <person name="Lindquist E."/>
            <person name="Lucas S."/>
            <person name="Pangilinan J."/>
            <person name="Proschold T."/>
            <person name="Salamov A."/>
            <person name="Schmutz J."/>
            <person name="Weeks D."/>
            <person name="Yamada T."/>
            <person name="Claverie J.M."/>
            <person name="Grigoriev I."/>
            <person name="Van Etten J."/>
            <person name="Lomsadze A."/>
            <person name="Borodovsky M."/>
        </authorList>
    </citation>
    <scope>NUCLEOTIDE SEQUENCE [LARGE SCALE GENOMIC DNA]</scope>
    <source>
        <strain evidence="3 4">C-169</strain>
    </source>
</reference>
<dbReference type="PANTHER" id="PTHR23257">
    <property type="entry name" value="SERINE-THREONINE PROTEIN KINASE"/>
    <property type="match status" value="1"/>
</dbReference>
<dbReference type="GO" id="GO:0005737">
    <property type="term" value="C:cytoplasm"/>
    <property type="evidence" value="ECO:0007669"/>
    <property type="project" value="TreeGrafter"/>
</dbReference>
<evidence type="ECO:0000313" key="4">
    <source>
        <dbReference type="Proteomes" id="UP000007264"/>
    </source>
</evidence>
<dbReference type="GO" id="GO:0005524">
    <property type="term" value="F:ATP binding"/>
    <property type="evidence" value="ECO:0007669"/>
    <property type="project" value="InterPro"/>
</dbReference>
<dbReference type="PANTHER" id="PTHR23257:SF963">
    <property type="entry name" value="AT08303P"/>
    <property type="match status" value="1"/>
</dbReference>
<dbReference type="GeneID" id="17041135"/>
<dbReference type="SMART" id="SM00220">
    <property type="entry name" value="S_TKc"/>
    <property type="match status" value="1"/>
</dbReference>
<dbReference type="Pfam" id="PF07714">
    <property type="entry name" value="PK_Tyr_Ser-Thr"/>
    <property type="match status" value="1"/>
</dbReference>
<dbReference type="eggNOG" id="KOG0192">
    <property type="taxonomic scope" value="Eukaryota"/>
</dbReference>
<dbReference type="PIRSF" id="PIRSF000654">
    <property type="entry name" value="Integrin-linked_kinase"/>
    <property type="match status" value="1"/>
</dbReference>
<dbReference type="OrthoDB" id="513688at2759"/>
<dbReference type="Gene3D" id="1.10.510.10">
    <property type="entry name" value="Transferase(Phosphotransferase) domain 1"/>
    <property type="match status" value="1"/>
</dbReference>
<feature type="region of interest" description="Disordered" evidence="1">
    <location>
        <begin position="296"/>
        <end position="334"/>
    </location>
</feature>
<dbReference type="STRING" id="574566.I0YXM8"/>
<dbReference type="EMBL" id="AGSI01000008">
    <property type="protein sequence ID" value="EIE23147.1"/>
    <property type="molecule type" value="Genomic_DNA"/>
</dbReference>
<comment type="caution">
    <text evidence="3">The sequence shown here is derived from an EMBL/GenBank/DDBJ whole genome shotgun (WGS) entry which is preliminary data.</text>
</comment>
<dbReference type="RefSeq" id="XP_005647691.1">
    <property type="nucleotide sequence ID" value="XM_005647634.1"/>
</dbReference>
<dbReference type="InterPro" id="IPR000719">
    <property type="entry name" value="Prot_kinase_dom"/>
</dbReference>
<sequence length="334" mass="36917">MFLCGDLTGADTETIAAQVYLGRWHSSEVAIKCLNPSLFFSGSDGSASKAAMADLMREADLLASLRHPNVVWVYGVVLPKMVRFPSCTVVTEFMSQGSVKQALARKSDVVSGNMHRVVVAMDAAKGMEYLHQKSIVHFDLKSANLLLGYRDRRAVCKVSDFGLSKQKRDTYVSNVTSQRGTLPWIAPEIIKTPHTVTEKVDVYSFGVVLWELWSGREPYEGLNYHALLHQITLTGGGLRPTLPNSPKWEYEPVPEPAPGWCSLMERCWQEVPEKRPSFAEIVRELKVMGQALRPPRMRPRSLVGASVSSSELDARGIPSGRPGMGSPAKVQPSF</sequence>
<organism evidence="3 4">
    <name type="scientific">Coccomyxa subellipsoidea (strain C-169)</name>
    <name type="common">Green microalga</name>
    <dbReference type="NCBI Taxonomy" id="574566"/>
    <lineage>
        <taxon>Eukaryota</taxon>
        <taxon>Viridiplantae</taxon>
        <taxon>Chlorophyta</taxon>
        <taxon>core chlorophytes</taxon>
        <taxon>Trebouxiophyceae</taxon>
        <taxon>Trebouxiophyceae incertae sedis</taxon>
        <taxon>Coccomyxaceae</taxon>
        <taxon>Coccomyxa</taxon>
        <taxon>Coccomyxa subellipsoidea</taxon>
    </lineage>
</organism>
<dbReference type="SUPFAM" id="SSF56112">
    <property type="entry name" value="Protein kinase-like (PK-like)"/>
    <property type="match status" value="1"/>
</dbReference>
<dbReference type="KEGG" id="csl:COCSUDRAFT_15794"/>
<dbReference type="Proteomes" id="UP000007264">
    <property type="component" value="Unassembled WGS sequence"/>
</dbReference>
<dbReference type="InterPro" id="IPR008271">
    <property type="entry name" value="Ser/Thr_kinase_AS"/>
</dbReference>
<dbReference type="InterPro" id="IPR050167">
    <property type="entry name" value="Ser_Thr_protein_kinase"/>
</dbReference>